<gene>
    <name evidence="1" type="ORF">ANCDUO_24539</name>
</gene>
<name>A0A0C2FAB9_9BILA</name>
<dbReference type="Proteomes" id="UP000054047">
    <property type="component" value="Unassembled WGS sequence"/>
</dbReference>
<reference evidence="1 2" key="1">
    <citation type="submission" date="2013-12" db="EMBL/GenBank/DDBJ databases">
        <title>Draft genome of the parsitic nematode Ancylostoma duodenale.</title>
        <authorList>
            <person name="Mitreva M."/>
        </authorList>
    </citation>
    <scope>NUCLEOTIDE SEQUENCE [LARGE SCALE GENOMIC DNA]</scope>
    <source>
        <strain evidence="1 2">Zhejiang</strain>
    </source>
</reference>
<dbReference type="OrthoDB" id="10059070at2759"/>
<dbReference type="EMBL" id="KN772594">
    <property type="protein sequence ID" value="KIH45420.1"/>
    <property type="molecule type" value="Genomic_DNA"/>
</dbReference>
<proteinExistence type="predicted"/>
<accession>A0A0C2FAB9</accession>
<evidence type="ECO:0000313" key="1">
    <source>
        <dbReference type="EMBL" id="KIH45420.1"/>
    </source>
</evidence>
<protein>
    <submittedName>
        <fullName evidence="1">Uncharacterized protein</fullName>
    </submittedName>
</protein>
<keyword evidence="2" id="KW-1185">Reference proteome</keyword>
<organism evidence="1 2">
    <name type="scientific">Ancylostoma duodenale</name>
    <dbReference type="NCBI Taxonomy" id="51022"/>
    <lineage>
        <taxon>Eukaryota</taxon>
        <taxon>Metazoa</taxon>
        <taxon>Ecdysozoa</taxon>
        <taxon>Nematoda</taxon>
        <taxon>Chromadorea</taxon>
        <taxon>Rhabditida</taxon>
        <taxon>Rhabditina</taxon>
        <taxon>Rhabditomorpha</taxon>
        <taxon>Strongyloidea</taxon>
        <taxon>Ancylostomatidae</taxon>
        <taxon>Ancylostomatinae</taxon>
        <taxon>Ancylostoma</taxon>
    </lineage>
</organism>
<evidence type="ECO:0000313" key="2">
    <source>
        <dbReference type="Proteomes" id="UP000054047"/>
    </source>
</evidence>
<dbReference type="AlphaFoldDB" id="A0A0C2FAB9"/>
<sequence>MKIGTTHAPINIDVGDVRLENVARSTYLGSTVACDRNAEFDVRTRIAEAAAVFRKLQPIWATTSISNNIEMCLYL</sequence>